<reference evidence="3" key="1">
    <citation type="journal article" date="2014" name="Int. J. Syst. Evol. Microbiol.">
        <title>Complete genome sequence of Corynebacterium casei LMG S-19264T (=DSM 44701T), isolated from a smear-ripened cheese.</title>
        <authorList>
            <consortium name="US DOE Joint Genome Institute (JGI-PGF)"/>
            <person name="Walter F."/>
            <person name="Albersmeier A."/>
            <person name="Kalinowski J."/>
            <person name="Ruckert C."/>
        </authorList>
    </citation>
    <scope>NUCLEOTIDE SEQUENCE</scope>
    <source>
        <strain evidence="3">CGMCC 4.7372</strain>
    </source>
</reference>
<reference evidence="3" key="2">
    <citation type="submission" date="2020-09" db="EMBL/GenBank/DDBJ databases">
        <authorList>
            <person name="Sun Q."/>
            <person name="Zhou Y."/>
        </authorList>
    </citation>
    <scope>NUCLEOTIDE SEQUENCE</scope>
    <source>
        <strain evidence="3">CGMCC 4.7372</strain>
    </source>
</reference>
<dbReference type="InterPro" id="IPR001451">
    <property type="entry name" value="Hexapep"/>
</dbReference>
<dbReference type="OrthoDB" id="2643438at2"/>
<dbReference type="SUPFAM" id="SSF51161">
    <property type="entry name" value="Trimeric LpxA-like enzymes"/>
    <property type="match status" value="1"/>
</dbReference>
<organism evidence="3 4">
    <name type="scientific">Actinomyces gaoshouyii</name>
    <dbReference type="NCBI Taxonomy" id="1960083"/>
    <lineage>
        <taxon>Bacteria</taxon>
        <taxon>Bacillati</taxon>
        <taxon>Actinomycetota</taxon>
        <taxon>Actinomycetes</taxon>
        <taxon>Actinomycetales</taxon>
        <taxon>Actinomycetaceae</taxon>
        <taxon>Actinomyces</taxon>
    </lineage>
</organism>
<comment type="caution">
    <text evidence="3">The sequence shown here is derived from an EMBL/GenBank/DDBJ whole genome shotgun (WGS) entry which is preliminary data.</text>
</comment>
<name>A0A8H9LF29_9ACTO</name>
<dbReference type="AlphaFoldDB" id="A0A8H9LF29"/>
<dbReference type="Gene3D" id="2.160.10.10">
    <property type="entry name" value="Hexapeptide repeat proteins"/>
    <property type="match status" value="1"/>
</dbReference>
<evidence type="ECO:0000313" key="3">
    <source>
        <dbReference type="EMBL" id="GGO98390.1"/>
    </source>
</evidence>
<evidence type="ECO:0000313" key="4">
    <source>
        <dbReference type="Proteomes" id="UP000614239"/>
    </source>
</evidence>
<evidence type="ECO:0000256" key="2">
    <source>
        <dbReference type="ARBA" id="ARBA00022737"/>
    </source>
</evidence>
<dbReference type="EMBL" id="BMNJ01000004">
    <property type="protein sequence ID" value="GGO98390.1"/>
    <property type="molecule type" value="Genomic_DNA"/>
</dbReference>
<dbReference type="InterPro" id="IPR051159">
    <property type="entry name" value="Hexapeptide_acetyltransf"/>
</dbReference>
<dbReference type="InterPro" id="IPR018357">
    <property type="entry name" value="Hexapep_transf_CS"/>
</dbReference>
<protein>
    <recommendedName>
        <fullName evidence="5">Acyltransferase</fullName>
    </recommendedName>
</protein>
<keyword evidence="1" id="KW-0808">Transferase</keyword>
<keyword evidence="4" id="KW-1185">Reference proteome</keyword>
<accession>A0A8H9LF29</accession>
<dbReference type="CDD" id="cd04647">
    <property type="entry name" value="LbH_MAT_like"/>
    <property type="match status" value="1"/>
</dbReference>
<proteinExistence type="predicted"/>
<dbReference type="InterPro" id="IPR011004">
    <property type="entry name" value="Trimer_LpxA-like_sf"/>
</dbReference>
<dbReference type="RefSeq" id="WP_080462436.1">
    <property type="nucleotide sequence ID" value="NZ_BMNJ01000004.1"/>
</dbReference>
<gene>
    <name evidence="3" type="ORF">GCM10011612_13180</name>
</gene>
<dbReference type="GO" id="GO:0016740">
    <property type="term" value="F:transferase activity"/>
    <property type="evidence" value="ECO:0007669"/>
    <property type="project" value="UniProtKB-KW"/>
</dbReference>
<evidence type="ECO:0000256" key="1">
    <source>
        <dbReference type="ARBA" id="ARBA00022679"/>
    </source>
</evidence>
<keyword evidence="2" id="KW-0677">Repeat</keyword>
<dbReference type="Pfam" id="PF00132">
    <property type="entry name" value="Hexapep"/>
    <property type="match status" value="1"/>
</dbReference>
<dbReference type="Proteomes" id="UP000614239">
    <property type="component" value="Unassembled WGS sequence"/>
</dbReference>
<evidence type="ECO:0008006" key="5">
    <source>
        <dbReference type="Google" id="ProtNLM"/>
    </source>
</evidence>
<sequence length="199" mass="20870">MSLPSRVIHGARRSLVASQFRRASSAGVLRTGEDLRLGSYARCSAGSTRAPSVTIGDHVFLDATLMTRGAGTIAIGSHCWIGGAGASLIGAVESISIGSDVIISTHAHIFDHNSHPTDPGARLRMTRGEHGGPLWDWTEAESAPVVIEDNVWIGEYTMVLKGVTIGHGSVVAAHAVVTKDVPSHSIVAGNPARVVKRLQ</sequence>
<dbReference type="PROSITE" id="PS00101">
    <property type="entry name" value="HEXAPEP_TRANSFERASES"/>
    <property type="match status" value="1"/>
</dbReference>
<dbReference type="PANTHER" id="PTHR23416">
    <property type="entry name" value="SIALIC ACID SYNTHASE-RELATED"/>
    <property type="match status" value="1"/>
</dbReference>